<dbReference type="Pfam" id="PF01126">
    <property type="entry name" value="Heme_oxygenase"/>
    <property type="match status" value="1"/>
</dbReference>
<keyword evidence="1" id="KW-0349">Heme</keyword>
<keyword evidence="5" id="KW-1185">Reference proteome</keyword>
<evidence type="ECO:0000256" key="2">
    <source>
        <dbReference type="ARBA" id="ARBA00022723"/>
    </source>
</evidence>
<evidence type="ECO:0000313" key="4">
    <source>
        <dbReference type="EMBL" id="MEV0973664.1"/>
    </source>
</evidence>
<evidence type="ECO:0000313" key="5">
    <source>
        <dbReference type="Proteomes" id="UP001551675"/>
    </source>
</evidence>
<dbReference type="PIRSF" id="PIRSF000343">
    <property type="entry name" value="Haem_Oase"/>
    <property type="match status" value="1"/>
</dbReference>
<accession>A0ABV3GPX4</accession>
<dbReference type="CDD" id="cd19165">
    <property type="entry name" value="HemeO"/>
    <property type="match status" value="1"/>
</dbReference>
<dbReference type="PANTHER" id="PTHR10720">
    <property type="entry name" value="HEME OXYGENASE"/>
    <property type="match status" value="1"/>
</dbReference>
<dbReference type="RefSeq" id="WP_358139448.1">
    <property type="nucleotide sequence ID" value="NZ_JBFALK010000023.1"/>
</dbReference>
<dbReference type="EMBL" id="JBFALK010000023">
    <property type="protein sequence ID" value="MEV0973664.1"/>
    <property type="molecule type" value="Genomic_DNA"/>
</dbReference>
<comment type="caution">
    <text evidence="4">The sequence shown here is derived from an EMBL/GenBank/DDBJ whole genome shotgun (WGS) entry which is preliminary data.</text>
</comment>
<keyword evidence="3" id="KW-0408">Iron</keyword>
<dbReference type="InterPro" id="IPR016084">
    <property type="entry name" value="Haem_Oase-like_multi-hlx"/>
</dbReference>
<gene>
    <name evidence="4" type="ORF">AB0I59_34110</name>
</gene>
<dbReference type="InterPro" id="IPR002051">
    <property type="entry name" value="Haem_Oase"/>
</dbReference>
<protein>
    <submittedName>
        <fullName evidence="4">Biliverdin-producing heme oxygenase</fullName>
    </submittedName>
</protein>
<proteinExistence type="predicted"/>
<evidence type="ECO:0000256" key="3">
    <source>
        <dbReference type="ARBA" id="ARBA00023004"/>
    </source>
</evidence>
<name>A0ABV3GPX4_MICGL</name>
<keyword evidence="2" id="KW-0479">Metal-binding</keyword>
<reference evidence="4 5" key="1">
    <citation type="submission" date="2024-06" db="EMBL/GenBank/DDBJ databases">
        <title>The Natural Products Discovery Center: Release of the First 8490 Sequenced Strains for Exploring Actinobacteria Biosynthetic Diversity.</title>
        <authorList>
            <person name="Kalkreuter E."/>
            <person name="Kautsar S.A."/>
            <person name="Yang D."/>
            <person name="Bader C.D."/>
            <person name="Teijaro C.N."/>
            <person name="Fluegel L."/>
            <person name="Davis C.M."/>
            <person name="Simpson J.R."/>
            <person name="Lauterbach L."/>
            <person name="Steele A.D."/>
            <person name="Gui C."/>
            <person name="Meng S."/>
            <person name="Li G."/>
            <person name="Viehrig K."/>
            <person name="Ye F."/>
            <person name="Su P."/>
            <person name="Kiefer A.F."/>
            <person name="Nichols A."/>
            <person name="Cepeda A.J."/>
            <person name="Yan W."/>
            <person name="Fan B."/>
            <person name="Jiang Y."/>
            <person name="Adhikari A."/>
            <person name="Zheng C.-J."/>
            <person name="Schuster L."/>
            <person name="Cowan T.M."/>
            <person name="Smanski M.J."/>
            <person name="Chevrette M.G."/>
            <person name="De Carvalho L.P.S."/>
            <person name="Shen B."/>
        </authorList>
    </citation>
    <scope>NUCLEOTIDE SEQUENCE [LARGE SCALE GENOMIC DNA]</scope>
    <source>
        <strain evidence="4 5">NPDC050100</strain>
    </source>
</reference>
<dbReference type="PANTHER" id="PTHR10720:SF0">
    <property type="entry name" value="HEME OXYGENASE"/>
    <property type="match status" value="1"/>
</dbReference>
<dbReference type="SUPFAM" id="SSF48613">
    <property type="entry name" value="Heme oxygenase-like"/>
    <property type="match status" value="1"/>
</dbReference>
<dbReference type="Gene3D" id="1.20.910.10">
    <property type="entry name" value="Heme oxygenase-like"/>
    <property type="match status" value="1"/>
</dbReference>
<organism evidence="4 5">
    <name type="scientific">Microtetraspora glauca</name>
    <dbReference type="NCBI Taxonomy" id="1996"/>
    <lineage>
        <taxon>Bacteria</taxon>
        <taxon>Bacillati</taxon>
        <taxon>Actinomycetota</taxon>
        <taxon>Actinomycetes</taxon>
        <taxon>Streptosporangiales</taxon>
        <taxon>Streptosporangiaceae</taxon>
        <taxon>Microtetraspora</taxon>
    </lineage>
</organism>
<dbReference type="Proteomes" id="UP001551675">
    <property type="component" value="Unassembled WGS sequence"/>
</dbReference>
<dbReference type="PRINTS" id="PR00088">
    <property type="entry name" value="HAEMOXYGNASE"/>
</dbReference>
<sequence>MDTNTAQEREPLSKLLYHGTSEAHRAAENTPYMLALFQGKLTRDAYSAWLVRFHAVYSALEQTTEALRDDPSVGALHLPRLNRTEALERDLAYFYGRDWRDALTTSPATDAYVARLHRVRDEWPLGLVPHHWIRYAGYLHGGATLAKLLTTTYGLNDGAGVAFYDFTEIEDNRAFIADYHARMNAVPVTADDIEPLVEEGSHAFRGNAAITVELGEEFGVS</sequence>
<dbReference type="InterPro" id="IPR016053">
    <property type="entry name" value="Haem_Oase-like"/>
</dbReference>
<evidence type="ECO:0000256" key="1">
    <source>
        <dbReference type="ARBA" id="ARBA00022617"/>
    </source>
</evidence>